<evidence type="ECO:0000256" key="1">
    <source>
        <dbReference type="ARBA" id="ARBA00002274"/>
    </source>
</evidence>
<evidence type="ECO:0000256" key="7">
    <source>
        <dbReference type="ARBA" id="ARBA00022679"/>
    </source>
</evidence>
<dbReference type="PANTHER" id="PTHR42724:SF1">
    <property type="entry name" value="TETRAACYLDISACCHARIDE 4'-KINASE, MITOCHONDRIAL-RELATED"/>
    <property type="match status" value="1"/>
</dbReference>
<evidence type="ECO:0000256" key="6">
    <source>
        <dbReference type="ARBA" id="ARBA00022556"/>
    </source>
</evidence>
<dbReference type="InterPro" id="IPR027417">
    <property type="entry name" value="P-loop_NTPase"/>
</dbReference>
<dbReference type="EMBL" id="AAQH01000002">
    <property type="protein sequence ID" value="EAT13316.1"/>
    <property type="molecule type" value="Genomic_DNA"/>
</dbReference>
<comment type="pathway">
    <text evidence="2 13">Glycolipid biosynthesis; lipid IV(A) biosynthesis; lipid IV(A) from (3R)-3-hydroxytetradecanoyl-[acyl-carrier-protein] and UDP-N-acetyl-alpha-D-glucosamine: step 6/6.</text>
</comment>
<dbReference type="NCBIfam" id="TIGR00682">
    <property type="entry name" value="lpxK"/>
    <property type="match status" value="1"/>
</dbReference>
<dbReference type="EC" id="2.7.1.130" evidence="3 13"/>
<dbReference type="GO" id="GO:0009245">
    <property type="term" value="P:lipid A biosynthetic process"/>
    <property type="evidence" value="ECO:0007669"/>
    <property type="project" value="UniProtKB-UniRule"/>
</dbReference>
<dbReference type="InterPro" id="IPR003758">
    <property type="entry name" value="LpxK"/>
</dbReference>
<keyword evidence="14" id="KW-1133">Transmembrane helix</keyword>
<reference evidence="15 16" key="1">
    <citation type="submission" date="2006-03" db="EMBL/GenBank/DDBJ databases">
        <authorList>
            <person name="Pinhassi J."/>
            <person name="Pedros-Alio C."/>
            <person name="Ferriera S."/>
            <person name="Johnson J."/>
            <person name="Kravitz S."/>
            <person name="Halpern A."/>
            <person name="Remington K."/>
            <person name="Beeson K."/>
            <person name="Tran B."/>
            <person name="Rogers Y.-H."/>
            <person name="Friedman R."/>
            <person name="Venter J.C."/>
        </authorList>
    </citation>
    <scope>NUCLEOTIDE SEQUENCE [LARGE SCALE GENOMIC DNA]</scope>
    <source>
        <strain evidence="15 16">RED65</strain>
    </source>
</reference>
<keyword evidence="11 13" id="KW-0443">Lipid metabolism</keyword>
<dbReference type="Proteomes" id="UP000004263">
    <property type="component" value="Unassembled WGS sequence"/>
</dbReference>
<organism evidence="15 16">
    <name type="scientific">Bermanella marisrubri</name>
    <dbReference type="NCBI Taxonomy" id="207949"/>
    <lineage>
        <taxon>Bacteria</taxon>
        <taxon>Pseudomonadati</taxon>
        <taxon>Pseudomonadota</taxon>
        <taxon>Gammaproteobacteria</taxon>
        <taxon>Oceanospirillales</taxon>
        <taxon>Oceanospirillaceae</taxon>
        <taxon>Bermanella</taxon>
    </lineage>
</organism>
<gene>
    <name evidence="13" type="primary">lpxK</name>
    <name evidence="15" type="ORF">RED65_01110</name>
</gene>
<comment type="caution">
    <text evidence="15">The sequence shown here is derived from an EMBL/GenBank/DDBJ whole genome shotgun (WGS) entry which is preliminary data.</text>
</comment>
<dbReference type="CDD" id="cd01983">
    <property type="entry name" value="SIMIBI"/>
    <property type="match status" value="1"/>
</dbReference>
<dbReference type="GO" id="GO:0009244">
    <property type="term" value="P:lipopolysaccharide core region biosynthetic process"/>
    <property type="evidence" value="ECO:0007669"/>
    <property type="project" value="TreeGrafter"/>
</dbReference>
<keyword evidence="6 13" id="KW-0441">Lipid A biosynthesis</keyword>
<feature type="transmembrane region" description="Helical" evidence="14">
    <location>
        <begin position="12"/>
        <end position="31"/>
    </location>
</feature>
<evidence type="ECO:0000256" key="9">
    <source>
        <dbReference type="ARBA" id="ARBA00022777"/>
    </source>
</evidence>
<keyword evidence="10 13" id="KW-0067">ATP-binding</keyword>
<evidence type="ECO:0000256" key="14">
    <source>
        <dbReference type="SAM" id="Phobius"/>
    </source>
</evidence>
<dbReference type="PANTHER" id="PTHR42724">
    <property type="entry name" value="TETRAACYLDISACCHARIDE 4'-KINASE"/>
    <property type="match status" value="1"/>
</dbReference>
<dbReference type="GO" id="GO:0005524">
    <property type="term" value="F:ATP binding"/>
    <property type="evidence" value="ECO:0007669"/>
    <property type="project" value="UniProtKB-UniRule"/>
</dbReference>
<dbReference type="UniPathway" id="UPA00359">
    <property type="reaction ID" value="UER00482"/>
</dbReference>
<dbReference type="GO" id="GO:0009029">
    <property type="term" value="F:lipid-A 4'-kinase activity"/>
    <property type="evidence" value="ECO:0007669"/>
    <property type="project" value="UniProtKB-UniRule"/>
</dbReference>
<keyword evidence="5 13" id="KW-0444">Lipid biosynthesis</keyword>
<keyword evidence="16" id="KW-1185">Reference proteome</keyword>
<feature type="binding site" evidence="13">
    <location>
        <begin position="56"/>
        <end position="63"/>
    </location>
    <ligand>
        <name>ATP</name>
        <dbReference type="ChEBI" id="CHEBI:30616"/>
    </ligand>
</feature>
<proteinExistence type="inferred from homology"/>
<evidence type="ECO:0000256" key="12">
    <source>
        <dbReference type="ARBA" id="ARBA00029757"/>
    </source>
</evidence>
<evidence type="ECO:0000313" key="16">
    <source>
        <dbReference type="Proteomes" id="UP000004263"/>
    </source>
</evidence>
<dbReference type="HAMAP" id="MF_00409">
    <property type="entry name" value="LpxK"/>
    <property type="match status" value="1"/>
</dbReference>
<keyword evidence="14" id="KW-0812">Transmembrane</keyword>
<dbReference type="Pfam" id="PF02606">
    <property type="entry name" value="LpxK"/>
    <property type="match status" value="1"/>
</dbReference>
<dbReference type="SUPFAM" id="SSF52540">
    <property type="entry name" value="P-loop containing nucleoside triphosphate hydrolases"/>
    <property type="match status" value="1"/>
</dbReference>
<evidence type="ECO:0000256" key="10">
    <source>
        <dbReference type="ARBA" id="ARBA00022840"/>
    </source>
</evidence>
<dbReference type="STRING" id="207949.RED65_01110"/>
<dbReference type="OrthoDB" id="9766423at2"/>
<keyword evidence="7 13" id="KW-0808">Transferase</keyword>
<evidence type="ECO:0000256" key="8">
    <source>
        <dbReference type="ARBA" id="ARBA00022741"/>
    </source>
</evidence>
<evidence type="ECO:0000256" key="5">
    <source>
        <dbReference type="ARBA" id="ARBA00022516"/>
    </source>
</evidence>
<keyword evidence="8 13" id="KW-0547">Nucleotide-binding</keyword>
<comment type="similarity">
    <text evidence="13">Belongs to the LpxK family.</text>
</comment>
<dbReference type="HOGENOM" id="CLU_038816_2_0_6"/>
<keyword evidence="14" id="KW-0472">Membrane</keyword>
<accession>Q1N4W2</accession>
<keyword evidence="9 13" id="KW-0418">Kinase</keyword>
<dbReference type="RefSeq" id="WP_007017700.1">
    <property type="nucleotide sequence ID" value="NZ_CH724114.1"/>
</dbReference>
<name>Q1N4W2_9GAMM</name>
<dbReference type="AlphaFoldDB" id="Q1N4W2"/>
<sequence length="326" mass="36651">MLERLFNKAWYGTSRWTLCLLPLAWLYAWVVKRKRRQAMEQEKTSPVTTIVVGNITVGGTGKTPIVQALVRFLKKQGYQPGIISRGYGGDCNVFPHLIEQHDTVSWTGDEPFMLAKSLQVPVVIDPVRTRGIQRLMEQGVDIVVSDDGLQHYDMARDIEICVVDGVRGLGNGNVLPVGPLREPYERINSVDFVLASGHVKEVEYQFSFHPRAWVNVKTNEERPVDSLELQGQCSAIAGIGNPQKFFNTLEALGVEFQSKAFPDHHAYNEADFRDLAPVVLMTEKDAVKVANFAHENMWALSIDAKLDLVFYTRFSEKLSQLRGCDG</sequence>
<dbReference type="GO" id="GO:0005886">
    <property type="term" value="C:plasma membrane"/>
    <property type="evidence" value="ECO:0007669"/>
    <property type="project" value="TreeGrafter"/>
</dbReference>
<evidence type="ECO:0000256" key="2">
    <source>
        <dbReference type="ARBA" id="ARBA00004870"/>
    </source>
</evidence>
<evidence type="ECO:0000313" key="15">
    <source>
        <dbReference type="EMBL" id="EAT13316.1"/>
    </source>
</evidence>
<evidence type="ECO:0000256" key="13">
    <source>
        <dbReference type="HAMAP-Rule" id="MF_00409"/>
    </source>
</evidence>
<evidence type="ECO:0000256" key="3">
    <source>
        <dbReference type="ARBA" id="ARBA00012071"/>
    </source>
</evidence>
<evidence type="ECO:0000256" key="11">
    <source>
        <dbReference type="ARBA" id="ARBA00023098"/>
    </source>
</evidence>
<comment type="function">
    <text evidence="1 13">Transfers the gamma-phosphate of ATP to the 4'-position of a tetraacyldisaccharide 1-phosphate intermediate (termed DS-1-P) to form tetraacyldisaccharide 1,4'-bis-phosphate (lipid IVA).</text>
</comment>
<protein>
    <recommendedName>
        <fullName evidence="4 13">Tetraacyldisaccharide 4'-kinase</fullName>
        <ecNumber evidence="3 13">2.7.1.130</ecNumber>
    </recommendedName>
    <alternativeName>
        <fullName evidence="12 13">Lipid A 4'-kinase</fullName>
    </alternativeName>
</protein>
<evidence type="ECO:0000256" key="4">
    <source>
        <dbReference type="ARBA" id="ARBA00016436"/>
    </source>
</evidence>
<comment type="catalytic activity">
    <reaction evidence="13">
        <text>a lipid A disaccharide + ATP = a lipid IVA + ADP + H(+)</text>
        <dbReference type="Rhea" id="RHEA:67840"/>
        <dbReference type="ChEBI" id="CHEBI:15378"/>
        <dbReference type="ChEBI" id="CHEBI:30616"/>
        <dbReference type="ChEBI" id="CHEBI:176343"/>
        <dbReference type="ChEBI" id="CHEBI:176425"/>
        <dbReference type="ChEBI" id="CHEBI:456216"/>
        <dbReference type="EC" id="2.7.1.130"/>
    </reaction>
</comment>